<reference evidence="1 2" key="1">
    <citation type="journal article" date="2020" name="Nat. Commun.">
        <title>Donkey genomes provide new insights into domestication and selection for coat color.</title>
        <authorList>
            <person name="Wang"/>
            <person name="C."/>
            <person name="Li"/>
            <person name="H."/>
            <person name="Guo"/>
            <person name="Y."/>
            <person name="Huang"/>
            <person name="J."/>
            <person name="Sun"/>
            <person name="Y."/>
            <person name="Min"/>
            <person name="J."/>
            <person name="Wang"/>
            <person name="J."/>
            <person name="Fang"/>
            <person name="X."/>
            <person name="Zhao"/>
            <person name="Z."/>
            <person name="Wang"/>
            <person name="S."/>
            <person name="Zhang"/>
            <person name="Y."/>
            <person name="Liu"/>
            <person name="Q."/>
            <person name="Jiang"/>
            <person name="Q."/>
            <person name="Wang"/>
            <person name="X."/>
            <person name="Guo"/>
            <person name="Y."/>
            <person name="Yang"/>
            <person name="C."/>
            <person name="Wang"/>
            <person name="Y."/>
            <person name="Tian"/>
            <person name="F."/>
            <person name="Zhuang"/>
            <person name="G."/>
            <person name="Fan"/>
            <person name="Y."/>
            <person name="Gao"/>
            <person name="Q."/>
            <person name="Li"/>
            <person name="Y."/>
            <person name="Ju"/>
            <person name="Z."/>
            <person name="Li"/>
            <person name="J."/>
            <person name="Li"/>
            <person name="R."/>
            <person name="Hou"/>
            <person name="M."/>
            <person name="Yang"/>
            <person name="G."/>
            <person name="Liu"/>
            <person name="G."/>
            <person name="Liu"/>
            <person name="W."/>
            <person name="Guo"/>
            <person name="J."/>
            <person name="Pan"/>
            <person name="S."/>
            <person name="Fan"/>
            <person name="G."/>
            <person name="Zhang"/>
            <person name="W."/>
            <person name="Zhang"/>
            <person name="R."/>
            <person name="Yu"/>
            <person name="J."/>
            <person name="Zhang"/>
            <person name="X."/>
            <person name="Yin"/>
            <person name="Q."/>
            <person name="Ji"/>
            <person name="C."/>
            <person name="Jin"/>
            <person name="Y."/>
            <person name="Yue"/>
            <person name="G."/>
            <person name="Liu"/>
            <person name="M."/>
            <person name="Xu"/>
            <person name="J."/>
            <person name="Liu"/>
            <person name="S."/>
            <person name="Jordana"/>
            <person name="J."/>
            <person name="Noce"/>
            <person name="A."/>
            <person name="Amills"/>
            <person name="M."/>
            <person name="Wu"/>
            <person name="D.D."/>
            <person name="Li"/>
            <person name="S."/>
            <person name="Zhou"/>
            <person name="X. and Zhong"/>
            <person name="J."/>
        </authorList>
    </citation>
    <scope>NUCLEOTIDE SEQUENCE [LARGE SCALE GENOMIC DNA]</scope>
</reference>
<accession>A0A8C4L9R1</accession>
<dbReference type="Ensembl" id="ENSEAST00005009281.2">
    <property type="protein sequence ID" value="ENSEASP00005008516.2"/>
    <property type="gene ID" value="ENSEASG00005006123.2"/>
</dbReference>
<dbReference type="GeneTree" id="ENSGT01090000263288"/>
<reference evidence="1" key="3">
    <citation type="submission" date="2025-09" db="UniProtKB">
        <authorList>
            <consortium name="Ensembl"/>
        </authorList>
    </citation>
    <scope>IDENTIFICATION</scope>
</reference>
<organism evidence="1 2">
    <name type="scientific">Equus asinus</name>
    <name type="common">Donkey</name>
    <name type="synonym">Equus africanus asinus</name>
    <dbReference type="NCBI Taxonomy" id="9793"/>
    <lineage>
        <taxon>Eukaryota</taxon>
        <taxon>Metazoa</taxon>
        <taxon>Chordata</taxon>
        <taxon>Craniata</taxon>
        <taxon>Vertebrata</taxon>
        <taxon>Euteleostomi</taxon>
        <taxon>Mammalia</taxon>
        <taxon>Eutheria</taxon>
        <taxon>Laurasiatheria</taxon>
        <taxon>Perissodactyla</taxon>
        <taxon>Equidae</taxon>
        <taxon>Equus</taxon>
    </lineage>
</organism>
<reference evidence="1" key="2">
    <citation type="submission" date="2025-08" db="UniProtKB">
        <authorList>
            <consortium name="Ensembl"/>
        </authorList>
    </citation>
    <scope>IDENTIFICATION</scope>
</reference>
<dbReference type="Proteomes" id="UP000694387">
    <property type="component" value="Chromosome 18"/>
</dbReference>
<sequence>MAHSTQSSDREVAQGADALQVVDVQLVEARAQALRLQLLHGGPATRRVPRREHHVPRELPAQVARDGEADALVGPGHQCHAAARRHGRVGGVRGT</sequence>
<protein>
    <submittedName>
        <fullName evidence="1">Uncharacterized protein</fullName>
    </submittedName>
</protein>
<evidence type="ECO:0000313" key="1">
    <source>
        <dbReference type="Ensembl" id="ENSEASP00005008516.2"/>
    </source>
</evidence>
<name>A0A8C4L9R1_EQUAS</name>
<evidence type="ECO:0000313" key="2">
    <source>
        <dbReference type="Proteomes" id="UP000694387"/>
    </source>
</evidence>
<dbReference type="AlphaFoldDB" id="A0A8C4L9R1"/>
<proteinExistence type="predicted"/>
<keyword evidence="2" id="KW-1185">Reference proteome</keyword>